<evidence type="ECO:0000313" key="2">
    <source>
        <dbReference type="EMBL" id="AFF27954.1"/>
    </source>
</evidence>
<keyword evidence="3" id="KW-1185">Reference proteome</keyword>
<dbReference type="EMBL" id="JQ309827">
    <property type="protein sequence ID" value="AFF27954.1"/>
    <property type="molecule type" value="Genomic_DNA"/>
</dbReference>
<proteinExistence type="predicted"/>
<gene>
    <name evidence="2" type="ORF">vB_Efae230P-4.22</name>
</gene>
<organism evidence="2 3">
    <name type="scientific">Enterococcus phage vB_Efae230P-4</name>
    <dbReference type="NCBI Taxonomy" id="1161939"/>
    <lineage>
        <taxon>Viruses</taxon>
        <taxon>Duplodnaviria</taxon>
        <taxon>Heunggongvirae</taxon>
        <taxon>Uroviricota</taxon>
        <taxon>Caudoviricetes</taxon>
        <taxon>Rountreeviridae</taxon>
        <taxon>Sarlesvirinae</taxon>
        <taxon>Copernicusvirus</taxon>
        <taxon>Copernicusvirus Efae230P4</taxon>
    </lineage>
</organism>
<feature type="transmembrane region" description="Helical" evidence="1">
    <location>
        <begin position="7"/>
        <end position="28"/>
    </location>
</feature>
<accession>A0A067XGT7</accession>
<evidence type="ECO:0000256" key="1">
    <source>
        <dbReference type="SAM" id="Phobius"/>
    </source>
</evidence>
<dbReference type="GeneID" id="22112881"/>
<dbReference type="KEGG" id="vg:22112881"/>
<dbReference type="Proteomes" id="UP000027492">
    <property type="component" value="Segment"/>
</dbReference>
<evidence type="ECO:0000313" key="3">
    <source>
        <dbReference type="Proteomes" id="UP000027492"/>
    </source>
</evidence>
<name>A0A067XGT7_9CAUD</name>
<reference evidence="2 3" key="1">
    <citation type="submission" date="2011-12" db="EMBL/GenBank/DDBJ databases">
        <title>Sequence of unusually small Enterococcal phage vB_Efae230P-4.</title>
        <authorList>
            <person name="Golebiewski M."/>
            <person name="Jurczak-Kurek A."/>
            <person name="Wrobel B."/>
        </authorList>
    </citation>
    <scope>NUCLEOTIDE SEQUENCE [LARGE SCALE GENOMIC DNA]</scope>
</reference>
<keyword evidence="1" id="KW-0812">Transmembrane</keyword>
<sequence>MTILEKITMLTIYSAYSILTITIFTILYNNTPKWVSLPITFLTLILFMINSDKEETK</sequence>
<dbReference type="RefSeq" id="YP_009103978.1">
    <property type="nucleotide sequence ID" value="NC_025467.1"/>
</dbReference>
<protein>
    <submittedName>
        <fullName evidence="2">Uncharacterized protein</fullName>
    </submittedName>
</protein>
<feature type="transmembrane region" description="Helical" evidence="1">
    <location>
        <begin position="34"/>
        <end position="51"/>
    </location>
</feature>
<keyword evidence="1" id="KW-1133">Transmembrane helix</keyword>
<keyword evidence="1" id="KW-0472">Membrane</keyword>